<keyword evidence="2" id="KW-1185">Reference proteome</keyword>
<reference evidence="1" key="1">
    <citation type="journal article" date="2023" name="G3 (Bethesda)">
        <title>Whole genome assembly and annotation of the endangered Caribbean coral Acropora cervicornis.</title>
        <authorList>
            <person name="Selwyn J.D."/>
            <person name="Vollmer S.V."/>
        </authorList>
    </citation>
    <scope>NUCLEOTIDE SEQUENCE</scope>
    <source>
        <strain evidence="1">K2</strain>
    </source>
</reference>
<proteinExistence type="predicted"/>
<evidence type="ECO:0000313" key="1">
    <source>
        <dbReference type="EMBL" id="KAK2564975.1"/>
    </source>
</evidence>
<dbReference type="AlphaFoldDB" id="A0AAD9QPK2"/>
<dbReference type="GO" id="GO:0016787">
    <property type="term" value="F:hydrolase activity"/>
    <property type="evidence" value="ECO:0007669"/>
    <property type="project" value="UniProtKB-KW"/>
</dbReference>
<comment type="caution">
    <text evidence="1">The sequence shown here is derived from an EMBL/GenBank/DDBJ whole genome shotgun (WGS) entry which is preliminary data.</text>
</comment>
<accession>A0AAD9QPK2</accession>
<protein>
    <submittedName>
        <fullName evidence="1">Ubiquitin carboxyl-terminal hydrolase 40</fullName>
    </submittedName>
</protein>
<sequence length="212" mass="24485">MENPRKEHDTAEFSDHMIPTPGFVRLREIENGQLTRVLRGTNRTLSQLKLTSSTHLFIRILKQEEDLSASAVPLKIRRRIHGKRLYSADEEEVIFEPSEGATPNSLRQFVSGVCDIPLDRLNIAKYLRQKYDWLVISDTFSRQGEKGGKKKVNLRQSPFHLQDGDIIGVKDCGHIEGDSNKDDFSTPDDDIAKKQLQQVEEERKQRYNDFYL</sequence>
<keyword evidence="1" id="KW-0378">Hydrolase</keyword>
<dbReference type="EMBL" id="JARQWQ010000021">
    <property type="protein sequence ID" value="KAK2564975.1"/>
    <property type="molecule type" value="Genomic_DNA"/>
</dbReference>
<organism evidence="1 2">
    <name type="scientific">Acropora cervicornis</name>
    <name type="common">Staghorn coral</name>
    <dbReference type="NCBI Taxonomy" id="6130"/>
    <lineage>
        <taxon>Eukaryota</taxon>
        <taxon>Metazoa</taxon>
        <taxon>Cnidaria</taxon>
        <taxon>Anthozoa</taxon>
        <taxon>Hexacorallia</taxon>
        <taxon>Scleractinia</taxon>
        <taxon>Astrocoeniina</taxon>
        <taxon>Acroporidae</taxon>
        <taxon>Acropora</taxon>
    </lineage>
</organism>
<reference evidence="1" key="2">
    <citation type="journal article" date="2023" name="Science">
        <title>Genomic signatures of disease resistance in endangered staghorn corals.</title>
        <authorList>
            <person name="Vollmer S.V."/>
            <person name="Selwyn J.D."/>
            <person name="Despard B.A."/>
            <person name="Roesel C.L."/>
        </authorList>
    </citation>
    <scope>NUCLEOTIDE SEQUENCE</scope>
    <source>
        <strain evidence="1">K2</strain>
    </source>
</reference>
<evidence type="ECO:0000313" key="2">
    <source>
        <dbReference type="Proteomes" id="UP001249851"/>
    </source>
</evidence>
<gene>
    <name evidence="1" type="ORF">P5673_011685</name>
</gene>
<dbReference type="Proteomes" id="UP001249851">
    <property type="component" value="Unassembled WGS sequence"/>
</dbReference>
<name>A0AAD9QPK2_ACRCE</name>